<dbReference type="AlphaFoldDB" id="A0A1Y2GAY9"/>
<evidence type="ECO:0000259" key="4">
    <source>
        <dbReference type="Pfam" id="PF20981"/>
    </source>
</evidence>
<dbReference type="Gene3D" id="1.25.40.550">
    <property type="entry name" value="Aar2, C-terminal domain-like"/>
    <property type="match status" value="1"/>
</dbReference>
<organism evidence="5 6">
    <name type="scientific">Lobosporangium transversale</name>
    <dbReference type="NCBI Taxonomy" id="64571"/>
    <lineage>
        <taxon>Eukaryota</taxon>
        <taxon>Fungi</taxon>
        <taxon>Fungi incertae sedis</taxon>
        <taxon>Mucoromycota</taxon>
        <taxon>Mortierellomycotina</taxon>
        <taxon>Mortierellomycetes</taxon>
        <taxon>Mortierellales</taxon>
        <taxon>Mortierellaceae</taxon>
        <taxon>Lobosporangium</taxon>
    </lineage>
</organism>
<dbReference type="InterPro" id="IPR038514">
    <property type="entry name" value="AAR2_C_sf"/>
</dbReference>
<dbReference type="Pfam" id="PF05282">
    <property type="entry name" value="AAR2"/>
    <property type="match status" value="1"/>
</dbReference>
<evidence type="ECO:0000256" key="2">
    <source>
        <dbReference type="SAM" id="MobiDB-lite"/>
    </source>
</evidence>
<dbReference type="GO" id="GO:0000244">
    <property type="term" value="P:spliceosomal tri-snRNP complex assembly"/>
    <property type="evidence" value="ECO:0007669"/>
    <property type="project" value="TreeGrafter"/>
</dbReference>
<dbReference type="CDD" id="cd13777">
    <property type="entry name" value="Aar2_N"/>
    <property type="match status" value="1"/>
</dbReference>
<dbReference type="RefSeq" id="XP_021877297.1">
    <property type="nucleotide sequence ID" value="XM_022030569.1"/>
</dbReference>
<evidence type="ECO:0000313" key="6">
    <source>
        <dbReference type="Proteomes" id="UP000193648"/>
    </source>
</evidence>
<dbReference type="InterPro" id="IPR033648">
    <property type="entry name" value="AAR2_C"/>
</dbReference>
<dbReference type="InterPro" id="IPR033647">
    <property type="entry name" value="Aar2_N"/>
</dbReference>
<dbReference type="InParanoid" id="A0A1Y2GAY9"/>
<feature type="domain" description="AAR2 C-terminal" evidence="3">
    <location>
        <begin position="281"/>
        <end position="449"/>
    </location>
</feature>
<dbReference type="Proteomes" id="UP000193648">
    <property type="component" value="Unassembled WGS sequence"/>
</dbReference>
<dbReference type="GeneID" id="33572410"/>
<feature type="compositionally biased region" description="Low complexity" evidence="2">
    <location>
        <begin position="212"/>
        <end position="221"/>
    </location>
</feature>
<feature type="compositionally biased region" description="Acidic residues" evidence="2">
    <location>
        <begin position="222"/>
        <end position="231"/>
    </location>
</feature>
<dbReference type="InterPro" id="IPR007946">
    <property type="entry name" value="AAR2"/>
</dbReference>
<dbReference type="EMBL" id="MCFF01000048">
    <property type="protein sequence ID" value="ORZ05916.1"/>
    <property type="molecule type" value="Genomic_DNA"/>
</dbReference>
<dbReference type="CDD" id="cd13778">
    <property type="entry name" value="Aar2_C"/>
    <property type="match status" value="1"/>
</dbReference>
<dbReference type="Pfam" id="PF20981">
    <property type="entry name" value="AAR2_1st"/>
    <property type="match status" value="1"/>
</dbReference>
<protein>
    <submittedName>
        <fullName evidence="5">A1 cistron-splicing factor</fullName>
    </submittedName>
</protein>
<proteinExistence type="inferred from homology"/>
<evidence type="ECO:0000256" key="1">
    <source>
        <dbReference type="ARBA" id="ARBA00006281"/>
    </source>
</evidence>
<evidence type="ECO:0000313" key="5">
    <source>
        <dbReference type="EMBL" id="ORZ05916.1"/>
    </source>
</evidence>
<feature type="compositionally biased region" description="Acidic residues" evidence="2">
    <location>
        <begin position="465"/>
        <end position="476"/>
    </location>
</feature>
<gene>
    <name evidence="5" type="ORF">BCR41DRAFT_425322</name>
</gene>
<dbReference type="PANTHER" id="PTHR12689:SF4">
    <property type="entry name" value="PROTEIN AAR2 HOMOLOG"/>
    <property type="match status" value="1"/>
</dbReference>
<evidence type="ECO:0000259" key="3">
    <source>
        <dbReference type="Pfam" id="PF05282"/>
    </source>
</evidence>
<dbReference type="STRING" id="64571.A0A1Y2GAY9"/>
<feature type="domain" description="AAR2 N-terminal" evidence="4">
    <location>
        <begin position="13"/>
        <end position="168"/>
    </location>
</feature>
<dbReference type="OrthoDB" id="201752at2759"/>
<feature type="region of interest" description="Disordered" evidence="2">
    <location>
        <begin position="196"/>
        <end position="238"/>
    </location>
</feature>
<dbReference type="Gene3D" id="2.60.34.20">
    <property type="match status" value="1"/>
</dbReference>
<feature type="compositionally biased region" description="Basic and acidic residues" evidence="2">
    <location>
        <begin position="196"/>
        <end position="211"/>
    </location>
</feature>
<dbReference type="InterPro" id="IPR038516">
    <property type="entry name" value="AAR2_N_sf"/>
</dbReference>
<reference evidence="5 6" key="1">
    <citation type="submission" date="2016-07" db="EMBL/GenBank/DDBJ databases">
        <title>Pervasive Adenine N6-methylation of Active Genes in Fungi.</title>
        <authorList>
            <consortium name="DOE Joint Genome Institute"/>
            <person name="Mondo S.J."/>
            <person name="Dannebaum R.O."/>
            <person name="Kuo R.C."/>
            <person name="Labutti K."/>
            <person name="Haridas S."/>
            <person name="Kuo A."/>
            <person name="Salamov A."/>
            <person name="Ahrendt S.R."/>
            <person name="Lipzen A."/>
            <person name="Sullivan W."/>
            <person name="Andreopoulos W.B."/>
            <person name="Clum A."/>
            <person name="Lindquist E."/>
            <person name="Daum C."/>
            <person name="Ramamoorthy G.K."/>
            <person name="Gryganskyi A."/>
            <person name="Culley D."/>
            <person name="Magnuson J.K."/>
            <person name="James T.Y."/>
            <person name="O'Malley M.A."/>
            <person name="Stajich J.E."/>
            <person name="Spatafora J.W."/>
            <person name="Visel A."/>
            <person name="Grigoriev I.V."/>
        </authorList>
    </citation>
    <scope>NUCLEOTIDE SEQUENCE [LARGE SCALE GENOMIC DNA]</scope>
    <source>
        <strain evidence="5 6">NRRL 3116</strain>
    </source>
</reference>
<dbReference type="PANTHER" id="PTHR12689">
    <property type="entry name" value="A1 CISTRON SPLICING FACTOR AAR2-RELATED"/>
    <property type="match status" value="1"/>
</dbReference>
<accession>A0A1Y2GAY9</accession>
<comment type="caution">
    <text evidence="5">The sequence shown here is derived from an EMBL/GenBank/DDBJ whole genome shotgun (WGS) entry which is preliminary data.</text>
</comment>
<comment type="similarity">
    <text evidence="1">Belongs to the AAR2 family.</text>
</comment>
<keyword evidence="6" id="KW-1185">Reference proteome</keyword>
<sequence length="486" mass="56130">MDNETLKKLFKAGAILLVLDAPHNQLEFGIDVNCWNTGPRFKGIKIIPPGAHFVYYSLHNTQTTQAEAREDAKERETVEVTEGGVTGGNVRVGFWHYFESGEVVIMKWSAYNEEMELEKDKDQIARYKAGIQEFDPFLGPYPLLPPESTYPAWVKLSNHISKQTINRIFQCEGFVDSHDDQLHEELERATKIIDRQQKEEKTKAEAEDFHRQAQQTQATETIQEEEEEEEKEEKGKIDTDAEMKMNIDPESPAEVTKEKAHISQSKFTMSNTDKRNPFVRFTPIDLRSSFRKGAVGEEVTRYSLDKSWLFNHLFTTVYNLDTSAYLGEYQVAFVTMLLSYHLGAFRQWKSMTILVCQSIEAISSSNYTHFFSEFIQTLHHQLTSIPSSFFMDLLFASPDQDDMTANFLEQALKSMGRNIQSVLRRGQCLELRKPMRALQVAVQESFEWRIPGDFKKIQKVVEIENDDDDEDEDYKEEGEYAPVIVE</sequence>
<name>A0A1Y2GAY9_9FUNG</name>
<feature type="region of interest" description="Disordered" evidence="2">
    <location>
        <begin position="465"/>
        <end position="486"/>
    </location>
</feature>